<dbReference type="OMA" id="KWEMVQR"/>
<dbReference type="PANTHER" id="PTHR11839:SF1">
    <property type="entry name" value="ADP-SUGAR PYROPHOSPHATASE"/>
    <property type="match status" value="1"/>
</dbReference>
<gene>
    <name evidence="4" type="ORF">TVY486_1110460</name>
</gene>
<dbReference type="InterPro" id="IPR015797">
    <property type="entry name" value="NUDIX_hydrolase-like_dom_sf"/>
</dbReference>
<reference evidence="4" key="1">
    <citation type="journal article" date="2012" name="Proc. Natl. Acad. Sci. U.S.A.">
        <title>Antigenic diversity is generated by distinct evolutionary mechanisms in African trypanosome species.</title>
        <authorList>
            <person name="Jackson A.P."/>
            <person name="Berry A."/>
            <person name="Aslett M."/>
            <person name="Allison H.C."/>
            <person name="Burton P."/>
            <person name="Vavrova-Anderson J."/>
            <person name="Brown R."/>
            <person name="Browne H."/>
            <person name="Corton N."/>
            <person name="Hauser H."/>
            <person name="Gamble J."/>
            <person name="Gilderthorp R."/>
            <person name="Marcello L."/>
            <person name="McQuillan J."/>
            <person name="Otto T.D."/>
            <person name="Quail M.A."/>
            <person name="Sanders M.J."/>
            <person name="van Tonder A."/>
            <person name="Ginger M.L."/>
            <person name="Field M.C."/>
            <person name="Barry J.D."/>
            <person name="Hertz-Fowler C."/>
            <person name="Berriman M."/>
        </authorList>
    </citation>
    <scope>NUCLEOTIDE SEQUENCE</scope>
    <source>
        <strain evidence="4">Y486</strain>
    </source>
</reference>
<evidence type="ECO:0000256" key="1">
    <source>
        <dbReference type="ARBA" id="ARBA00022801"/>
    </source>
</evidence>
<dbReference type="AlphaFoldDB" id="G0UCK2"/>
<dbReference type="InterPro" id="IPR000086">
    <property type="entry name" value="NUDIX_hydrolase_dom"/>
</dbReference>
<organism evidence="4">
    <name type="scientific">Trypanosoma vivax (strain Y486)</name>
    <dbReference type="NCBI Taxonomy" id="1055687"/>
    <lineage>
        <taxon>Eukaryota</taxon>
        <taxon>Discoba</taxon>
        <taxon>Euglenozoa</taxon>
        <taxon>Kinetoplastea</taxon>
        <taxon>Metakinetoplastina</taxon>
        <taxon>Trypanosomatida</taxon>
        <taxon>Trypanosomatidae</taxon>
        <taxon>Trypanosoma</taxon>
        <taxon>Duttonella</taxon>
    </lineage>
</organism>
<dbReference type="PROSITE" id="PS51462">
    <property type="entry name" value="NUDIX"/>
    <property type="match status" value="1"/>
</dbReference>
<protein>
    <submittedName>
        <fullName evidence="4">Putative NUDIX hydrolase</fullName>
    </submittedName>
</protein>
<comment type="similarity">
    <text evidence="2">Belongs to the Nudix hydrolase family.</text>
</comment>
<dbReference type="CDD" id="cd18888">
    <property type="entry name" value="NUDIX_ADPRase_Nudt5"/>
    <property type="match status" value="1"/>
</dbReference>
<dbReference type="VEuPathDB" id="TriTrypDB:TvY486_1110460"/>
<dbReference type="GO" id="GO:0006753">
    <property type="term" value="P:nucleoside phosphate metabolic process"/>
    <property type="evidence" value="ECO:0007669"/>
    <property type="project" value="TreeGrafter"/>
</dbReference>
<dbReference type="SUPFAM" id="SSF55811">
    <property type="entry name" value="Nudix"/>
    <property type="match status" value="1"/>
</dbReference>
<evidence type="ECO:0000256" key="2">
    <source>
        <dbReference type="RuleBase" id="RU003476"/>
    </source>
</evidence>
<proteinExistence type="inferred from homology"/>
<feature type="domain" description="Nudix hydrolase" evidence="3">
    <location>
        <begin position="69"/>
        <end position="209"/>
    </location>
</feature>
<dbReference type="InterPro" id="IPR020084">
    <property type="entry name" value="NUDIX_hydrolase_CS"/>
</dbReference>
<dbReference type="Pfam" id="PF00293">
    <property type="entry name" value="NUDIX"/>
    <property type="match status" value="1"/>
</dbReference>
<dbReference type="PRINTS" id="PR00502">
    <property type="entry name" value="NUDIXFAMILY"/>
</dbReference>
<dbReference type="EMBL" id="HE573027">
    <property type="protein sequence ID" value="CCC53562.1"/>
    <property type="molecule type" value="Genomic_DNA"/>
</dbReference>
<accession>G0UCK2</accession>
<dbReference type="GO" id="GO:0016462">
    <property type="term" value="F:pyrophosphatase activity"/>
    <property type="evidence" value="ECO:0007669"/>
    <property type="project" value="UniProtKB-ARBA"/>
</dbReference>
<keyword evidence="1 2" id="KW-0378">Hydrolase</keyword>
<evidence type="ECO:0000259" key="3">
    <source>
        <dbReference type="PROSITE" id="PS51462"/>
    </source>
</evidence>
<dbReference type="GO" id="GO:0019693">
    <property type="term" value="P:ribose phosphate metabolic process"/>
    <property type="evidence" value="ECO:0007669"/>
    <property type="project" value="TreeGrafter"/>
</dbReference>
<dbReference type="PROSITE" id="PS00893">
    <property type="entry name" value="NUDIX_BOX"/>
    <property type="match status" value="1"/>
</dbReference>
<dbReference type="PANTHER" id="PTHR11839">
    <property type="entry name" value="UDP/ADP-SUGAR PYROPHOSPHATASE"/>
    <property type="match status" value="1"/>
</dbReference>
<evidence type="ECO:0000313" key="4">
    <source>
        <dbReference type="EMBL" id="CCC53562.1"/>
    </source>
</evidence>
<sequence>MKNVYRRVDLKCIQECKYLRVCEAFYEPVTTDEKSKVDTGVDSTRRWELVQRTTRQTPIDVCRKTPVLTAVDSVEICAFLRRQGELFLILVAQYRPPLDNVVLEFPAGLVDPGEDIRVAALRELKEETGFTALPENIINISDPVCLEPGMSDSCCKFVRLLVDGDSDVNLNPCQQLDVGEDIQVVLIPLGLRDKVDINTPLQSVKDFINREKVGMHDIIVDSRLYMFLEGLSLSLPI</sequence>
<dbReference type="InterPro" id="IPR020476">
    <property type="entry name" value="Nudix_hydrolase"/>
</dbReference>
<name>G0UCK2_TRYVY</name>
<dbReference type="Gene3D" id="3.90.79.10">
    <property type="entry name" value="Nucleoside Triphosphate Pyrophosphohydrolase"/>
    <property type="match status" value="1"/>
</dbReference>